<comment type="similarity">
    <text evidence="2">Belongs to the TerC family.</text>
</comment>
<feature type="transmembrane region" description="Helical" evidence="6">
    <location>
        <begin position="12"/>
        <end position="36"/>
    </location>
</feature>
<comment type="subcellular location">
    <subcellularLocation>
        <location evidence="1">Membrane</location>
        <topology evidence="1">Multi-pass membrane protein</topology>
    </subcellularLocation>
</comment>
<dbReference type="AlphaFoldDB" id="A0A345D7H3"/>
<evidence type="ECO:0000256" key="4">
    <source>
        <dbReference type="ARBA" id="ARBA00022989"/>
    </source>
</evidence>
<gene>
    <name evidence="7" type="ORF">DTO96_100008</name>
</gene>
<evidence type="ECO:0000256" key="5">
    <source>
        <dbReference type="ARBA" id="ARBA00023136"/>
    </source>
</evidence>
<feature type="transmembrane region" description="Helical" evidence="6">
    <location>
        <begin position="139"/>
        <end position="158"/>
    </location>
</feature>
<sequence length="234" mass="25224">MEFSAIMSQFSWSMLGTIMIANILLSGDNAVVIALAAKELPEHQRGKAILWGSGAAIVMRVVLTLFATSLLQFPYLKIIGGLALLYIAIDLLINSDDEDEHKPAHTLKEAIKTILIADLVMSLDNVIAVAAAAQGNTVMLIFGLLLSIPLIIGGSALLLGVMERFPLIVIAGAALLGWLAGEMFCTDPAVKTYIGDIPHSFEFLIKVVCAALVVVVAWWRNGYKLQLFGHHDSQ</sequence>
<name>A0A345D7H3_9BURK</name>
<organism evidence="7 8">
    <name type="scientific">Ephemeroptericola cinctiostellae</name>
    <dbReference type="NCBI Taxonomy" id="2268024"/>
    <lineage>
        <taxon>Bacteria</taxon>
        <taxon>Pseudomonadati</taxon>
        <taxon>Pseudomonadota</taxon>
        <taxon>Betaproteobacteria</taxon>
        <taxon>Burkholderiales</taxon>
        <taxon>Burkholderiaceae</taxon>
        <taxon>Ephemeroptericola</taxon>
    </lineage>
</organism>
<dbReference type="NCBIfam" id="TIGR03717">
    <property type="entry name" value="R_switched_YjbE"/>
    <property type="match status" value="1"/>
</dbReference>
<dbReference type="GO" id="GO:0016020">
    <property type="term" value="C:membrane"/>
    <property type="evidence" value="ECO:0007669"/>
    <property type="project" value="UniProtKB-SubCell"/>
</dbReference>
<evidence type="ECO:0000256" key="6">
    <source>
        <dbReference type="SAM" id="Phobius"/>
    </source>
</evidence>
<dbReference type="OrthoDB" id="5295733at2"/>
<evidence type="ECO:0000313" key="7">
    <source>
        <dbReference type="EMBL" id="AXF84311.1"/>
    </source>
</evidence>
<evidence type="ECO:0000256" key="2">
    <source>
        <dbReference type="ARBA" id="ARBA00007511"/>
    </source>
</evidence>
<dbReference type="PANTHER" id="PTHR30238:SF4">
    <property type="entry name" value="SLL1022 PROTEIN"/>
    <property type="match status" value="1"/>
</dbReference>
<proteinExistence type="inferred from homology"/>
<dbReference type="PANTHER" id="PTHR30238">
    <property type="entry name" value="MEMBRANE BOUND PREDICTED REDOX MODULATOR"/>
    <property type="match status" value="1"/>
</dbReference>
<evidence type="ECO:0000256" key="1">
    <source>
        <dbReference type="ARBA" id="ARBA00004141"/>
    </source>
</evidence>
<dbReference type="Pfam" id="PF03741">
    <property type="entry name" value="TerC"/>
    <property type="match status" value="1"/>
</dbReference>
<keyword evidence="8" id="KW-1185">Reference proteome</keyword>
<accession>A0A345D7H3</accession>
<feature type="transmembrane region" description="Helical" evidence="6">
    <location>
        <begin position="201"/>
        <end position="219"/>
    </location>
</feature>
<dbReference type="KEGG" id="hyf:DTO96_100008"/>
<dbReference type="InterPro" id="IPR005496">
    <property type="entry name" value="Integral_membrane_TerC"/>
</dbReference>
<dbReference type="Proteomes" id="UP000252182">
    <property type="component" value="Chromosome"/>
</dbReference>
<dbReference type="RefSeq" id="WP_114561633.1">
    <property type="nucleotide sequence ID" value="NZ_CP031124.1"/>
</dbReference>
<dbReference type="EMBL" id="CP031124">
    <property type="protein sequence ID" value="AXF84311.1"/>
    <property type="molecule type" value="Genomic_DNA"/>
</dbReference>
<keyword evidence="4 6" id="KW-1133">Transmembrane helix</keyword>
<keyword evidence="5 6" id="KW-0472">Membrane</keyword>
<keyword evidence="3 6" id="KW-0812">Transmembrane</keyword>
<dbReference type="InterPro" id="IPR022301">
    <property type="entry name" value="Integral_membrane_YjbE"/>
</dbReference>
<feature type="transmembrane region" description="Helical" evidence="6">
    <location>
        <begin position="48"/>
        <end position="67"/>
    </location>
</feature>
<evidence type="ECO:0000256" key="3">
    <source>
        <dbReference type="ARBA" id="ARBA00022692"/>
    </source>
</evidence>
<feature type="transmembrane region" description="Helical" evidence="6">
    <location>
        <begin position="165"/>
        <end position="181"/>
    </location>
</feature>
<reference evidence="8" key="1">
    <citation type="submission" date="2018-07" db="EMBL/GenBank/DDBJ databases">
        <authorList>
            <person name="Kim H."/>
        </authorList>
    </citation>
    <scope>NUCLEOTIDE SEQUENCE [LARGE SCALE GENOMIC DNA]</scope>
    <source>
        <strain evidence="8">F02</strain>
    </source>
</reference>
<protein>
    <submittedName>
        <fullName evidence="7">Uncharacterized protein</fullName>
    </submittedName>
</protein>
<evidence type="ECO:0000313" key="8">
    <source>
        <dbReference type="Proteomes" id="UP000252182"/>
    </source>
</evidence>